<protein>
    <submittedName>
        <fullName evidence="1">Uncharacterized protein</fullName>
    </submittedName>
</protein>
<proteinExistence type="predicted"/>
<evidence type="ECO:0000313" key="1">
    <source>
        <dbReference type="EMBL" id="PKI71284.1"/>
    </source>
</evidence>
<dbReference type="EMBL" id="PGOL01000385">
    <property type="protein sequence ID" value="PKI71284.1"/>
    <property type="molecule type" value="Genomic_DNA"/>
</dbReference>
<organism evidence="1 2">
    <name type="scientific">Punica granatum</name>
    <name type="common">Pomegranate</name>
    <dbReference type="NCBI Taxonomy" id="22663"/>
    <lineage>
        <taxon>Eukaryota</taxon>
        <taxon>Viridiplantae</taxon>
        <taxon>Streptophyta</taxon>
        <taxon>Embryophyta</taxon>
        <taxon>Tracheophyta</taxon>
        <taxon>Spermatophyta</taxon>
        <taxon>Magnoliopsida</taxon>
        <taxon>eudicotyledons</taxon>
        <taxon>Gunneridae</taxon>
        <taxon>Pentapetalae</taxon>
        <taxon>rosids</taxon>
        <taxon>malvids</taxon>
        <taxon>Myrtales</taxon>
        <taxon>Lythraceae</taxon>
        <taxon>Punica</taxon>
    </lineage>
</organism>
<reference evidence="1 2" key="1">
    <citation type="submission" date="2017-11" db="EMBL/GenBank/DDBJ databases">
        <title>De-novo sequencing of pomegranate (Punica granatum L.) genome.</title>
        <authorList>
            <person name="Akparov Z."/>
            <person name="Amiraslanov A."/>
            <person name="Hajiyeva S."/>
            <person name="Abbasov M."/>
            <person name="Kaur K."/>
            <person name="Hamwieh A."/>
            <person name="Solovyev V."/>
            <person name="Salamov A."/>
            <person name="Braich B."/>
            <person name="Kosarev P."/>
            <person name="Mahmoud A."/>
            <person name="Hajiyev E."/>
            <person name="Babayeva S."/>
            <person name="Izzatullayeva V."/>
            <person name="Mammadov A."/>
            <person name="Mammadov A."/>
            <person name="Sharifova S."/>
            <person name="Ojaghi J."/>
            <person name="Eynullazada K."/>
            <person name="Bayramov B."/>
            <person name="Abdulazimova A."/>
            <person name="Shahmuradov I."/>
        </authorList>
    </citation>
    <scope>NUCLEOTIDE SEQUENCE [LARGE SCALE GENOMIC DNA]</scope>
    <source>
        <strain evidence="2">cv. AG2017</strain>
        <tissue evidence="1">Leaf</tissue>
    </source>
</reference>
<dbReference type="AlphaFoldDB" id="A0A2I0KS18"/>
<accession>A0A2I0KS18</accession>
<evidence type="ECO:0000313" key="2">
    <source>
        <dbReference type="Proteomes" id="UP000233551"/>
    </source>
</evidence>
<keyword evidence="2" id="KW-1185">Reference proteome</keyword>
<comment type="caution">
    <text evidence="1">The sequence shown here is derived from an EMBL/GenBank/DDBJ whole genome shotgun (WGS) entry which is preliminary data.</text>
</comment>
<name>A0A2I0KS18_PUNGR</name>
<gene>
    <name evidence="1" type="ORF">CRG98_008284</name>
</gene>
<dbReference type="Proteomes" id="UP000233551">
    <property type="component" value="Unassembled WGS sequence"/>
</dbReference>
<sequence length="55" mass="6485">MKKLVLFVEKNLEEEAEIYAELSTRVCAGWSDLIWRTIIRANSVAERLEEEEIIF</sequence>